<dbReference type="EMBL" id="LAZR01021968">
    <property type="protein sequence ID" value="KKL83481.1"/>
    <property type="molecule type" value="Genomic_DNA"/>
</dbReference>
<gene>
    <name evidence="1" type="ORF">LCGC14_1974280</name>
</gene>
<organism evidence="1">
    <name type="scientific">marine sediment metagenome</name>
    <dbReference type="NCBI Taxonomy" id="412755"/>
    <lineage>
        <taxon>unclassified sequences</taxon>
        <taxon>metagenomes</taxon>
        <taxon>ecological metagenomes</taxon>
    </lineage>
</organism>
<proteinExistence type="predicted"/>
<reference evidence="1" key="1">
    <citation type="journal article" date="2015" name="Nature">
        <title>Complex archaea that bridge the gap between prokaryotes and eukaryotes.</title>
        <authorList>
            <person name="Spang A."/>
            <person name="Saw J.H."/>
            <person name="Jorgensen S.L."/>
            <person name="Zaremba-Niedzwiedzka K."/>
            <person name="Martijn J."/>
            <person name="Lind A.E."/>
            <person name="van Eijk R."/>
            <person name="Schleper C."/>
            <person name="Guy L."/>
            <person name="Ettema T.J."/>
        </authorList>
    </citation>
    <scope>NUCLEOTIDE SEQUENCE</scope>
</reference>
<name>A0A0F9FYZ8_9ZZZZ</name>
<accession>A0A0F9FYZ8</accession>
<comment type="caution">
    <text evidence="1">The sequence shown here is derived from an EMBL/GenBank/DDBJ whole genome shotgun (WGS) entry which is preliminary data.</text>
</comment>
<sequence>MNKRDLTKEEINSLSLELQCCFFLQGWNISVDINTEDDWIDAFWVFNTYDANVLHPSSEEVERRSLRKKKDELIKFVKGLLYCGRF</sequence>
<dbReference type="AlphaFoldDB" id="A0A0F9FYZ8"/>
<protein>
    <submittedName>
        <fullName evidence="1">Uncharacterized protein</fullName>
    </submittedName>
</protein>
<evidence type="ECO:0000313" key="1">
    <source>
        <dbReference type="EMBL" id="KKL83481.1"/>
    </source>
</evidence>